<dbReference type="AlphaFoldDB" id="A0A933L1E2"/>
<evidence type="ECO:0000313" key="5">
    <source>
        <dbReference type="Proteomes" id="UP000782610"/>
    </source>
</evidence>
<evidence type="ECO:0000256" key="1">
    <source>
        <dbReference type="ARBA" id="ARBA00023002"/>
    </source>
</evidence>
<dbReference type="InterPro" id="IPR006076">
    <property type="entry name" value="FAD-dep_OxRdtase"/>
</dbReference>
<dbReference type="InterPro" id="IPR007419">
    <property type="entry name" value="BFD-like_2Fe2S-bd_dom"/>
</dbReference>
<accession>A0A933L1E2</accession>
<dbReference type="PANTHER" id="PTHR42720:SF1">
    <property type="entry name" value="GLYCEROL 3-PHOSPHATE OXIDASE"/>
    <property type="match status" value="1"/>
</dbReference>
<evidence type="ECO:0000259" key="2">
    <source>
        <dbReference type="Pfam" id="PF01266"/>
    </source>
</evidence>
<dbReference type="InterPro" id="IPR036188">
    <property type="entry name" value="FAD/NAD-bd_sf"/>
</dbReference>
<evidence type="ECO:0000259" key="3">
    <source>
        <dbReference type="Pfam" id="PF04324"/>
    </source>
</evidence>
<name>A0A933L1E2_9HYPH</name>
<dbReference type="Gene3D" id="1.10.10.1100">
    <property type="entry name" value="BFD-like [2Fe-2S]-binding domain"/>
    <property type="match status" value="1"/>
</dbReference>
<sequence>MRTAPPPSAGLYDVAIIGAGVVGCAIARSFAIRGMRTVVVEKAADILEGASKGNSALLHTGFDEPAGSLEFQMNRSGYAIYRRICERMNLPFERTGAVVVAWDDEQHAKLGAIAAQANANGVAASILSREELREREPGLAGNALGAVLIADEGIIDPWSAPLGYLRQALLHGATVLTGTEVNSLTAAGDHWRLGTTRGEIAARMIVNAAGLFGDRIERLAGRDPGFTIRPRKGQFLVYDKPAHDLISSIILKVPTERTKGVLLSRTIFGNLLLGPTAEDQDDRVHARTDEAVLRRIQAEGEAMLPVLAGQTVTASFAGLRPATEHRDFQLRVDTANRFITVGGIRSTGLSASLGLGEWAASEGAAMLGARRDAPPDEDLDWPLMPNLAQTRARPYQVAGHSQIACHCEWVTEGEIRDALEAAPEPGTLGGLKRRTRAMMGVCQGFGCSGAVSRLAPHLYSGTLAEAAE</sequence>
<dbReference type="Gene3D" id="3.50.50.60">
    <property type="entry name" value="FAD/NAD(P)-binding domain"/>
    <property type="match status" value="1"/>
</dbReference>
<dbReference type="Gene3D" id="3.30.9.10">
    <property type="entry name" value="D-Amino Acid Oxidase, subunit A, domain 2"/>
    <property type="match status" value="1"/>
</dbReference>
<dbReference type="Pfam" id="PF04324">
    <property type="entry name" value="Fer2_BFD"/>
    <property type="match status" value="1"/>
</dbReference>
<comment type="caution">
    <text evidence="4">The sequence shown here is derived from an EMBL/GenBank/DDBJ whole genome shotgun (WGS) entry which is preliminary data.</text>
</comment>
<dbReference type="Pfam" id="PF01266">
    <property type="entry name" value="DAO"/>
    <property type="match status" value="1"/>
</dbReference>
<keyword evidence="1" id="KW-0560">Oxidoreductase</keyword>
<dbReference type="SUPFAM" id="SSF54373">
    <property type="entry name" value="FAD-linked reductases, C-terminal domain"/>
    <property type="match status" value="1"/>
</dbReference>
<dbReference type="GO" id="GO:0016491">
    <property type="term" value="F:oxidoreductase activity"/>
    <property type="evidence" value="ECO:0007669"/>
    <property type="project" value="UniProtKB-KW"/>
</dbReference>
<proteinExistence type="predicted"/>
<dbReference type="PROSITE" id="PS51257">
    <property type="entry name" value="PROKAR_LIPOPROTEIN"/>
    <property type="match status" value="1"/>
</dbReference>
<dbReference type="PANTHER" id="PTHR42720">
    <property type="entry name" value="GLYCEROL-3-PHOSPHATE DEHYDROGENASE"/>
    <property type="match status" value="1"/>
</dbReference>
<protein>
    <submittedName>
        <fullName evidence="4">NAD(P)/FAD-dependent oxidoreductase</fullName>
    </submittedName>
</protein>
<gene>
    <name evidence="4" type="ORF">HY834_06220</name>
</gene>
<dbReference type="CDD" id="cd19946">
    <property type="entry name" value="GlpA-like_Fer2_BFD-like"/>
    <property type="match status" value="1"/>
</dbReference>
<dbReference type="InterPro" id="IPR041854">
    <property type="entry name" value="BFD-like_2Fe2S-bd_dom_sf"/>
</dbReference>
<dbReference type="InterPro" id="IPR052745">
    <property type="entry name" value="G3P_Oxidase/Oxidoreductase"/>
</dbReference>
<feature type="domain" description="BFD-like [2Fe-2S]-binding" evidence="3">
    <location>
        <begin position="405"/>
        <end position="453"/>
    </location>
</feature>
<dbReference type="Proteomes" id="UP000782610">
    <property type="component" value="Unassembled WGS sequence"/>
</dbReference>
<reference evidence="4" key="1">
    <citation type="submission" date="2020-07" db="EMBL/GenBank/DDBJ databases">
        <title>Huge and variable diversity of episymbiotic CPR bacteria and DPANN archaea in groundwater ecosystems.</title>
        <authorList>
            <person name="He C.Y."/>
            <person name="Keren R."/>
            <person name="Whittaker M."/>
            <person name="Farag I.F."/>
            <person name="Doudna J."/>
            <person name="Cate J.H.D."/>
            <person name="Banfield J.F."/>
        </authorList>
    </citation>
    <scope>NUCLEOTIDE SEQUENCE</scope>
    <source>
        <strain evidence="4">NC_groundwater_1586_Pr3_B-0.1um_66_15</strain>
    </source>
</reference>
<evidence type="ECO:0000313" key="4">
    <source>
        <dbReference type="EMBL" id="MBI4921327.1"/>
    </source>
</evidence>
<dbReference type="SUPFAM" id="SSF51905">
    <property type="entry name" value="FAD/NAD(P)-binding domain"/>
    <property type="match status" value="1"/>
</dbReference>
<organism evidence="4 5">
    <name type="scientific">Devosia nanyangense</name>
    <dbReference type="NCBI Taxonomy" id="1228055"/>
    <lineage>
        <taxon>Bacteria</taxon>
        <taxon>Pseudomonadati</taxon>
        <taxon>Pseudomonadota</taxon>
        <taxon>Alphaproteobacteria</taxon>
        <taxon>Hyphomicrobiales</taxon>
        <taxon>Devosiaceae</taxon>
        <taxon>Devosia</taxon>
    </lineage>
</organism>
<dbReference type="EMBL" id="JACRAF010000018">
    <property type="protein sequence ID" value="MBI4921327.1"/>
    <property type="molecule type" value="Genomic_DNA"/>
</dbReference>
<feature type="domain" description="FAD dependent oxidoreductase" evidence="2">
    <location>
        <begin position="13"/>
        <end position="360"/>
    </location>
</feature>